<name>A0A5S5DLS5_9SPHI</name>
<organism evidence="2 3">
    <name type="scientific">Sphingobacterium allocomposti</name>
    <dbReference type="NCBI Taxonomy" id="415956"/>
    <lineage>
        <taxon>Bacteria</taxon>
        <taxon>Pseudomonadati</taxon>
        <taxon>Bacteroidota</taxon>
        <taxon>Sphingobacteriia</taxon>
        <taxon>Sphingobacteriales</taxon>
        <taxon>Sphingobacteriaceae</taxon>
        <taxon>Sphingobacterium</taxon>
    </lineage>
</organism>
<dbReference type="OrthoDB" id="9803598at2"/>
<dbReference type="InterPro" id="IPR005801">
    <property type="entry name" value="ADC_synthase"/>
</dbReference>
<reference evidence="2 3" key="1">
    <citation type="submission" date="2019-07" db="EMBL/GenBank/DDBJ databases">
        <title>Genomic Encyclopedia of Archaeal and Bacterial Type Strains, Phase II (KMG-II): from individual species to whole genera.</title>
        <authorList>
            <person name="Goeker M."/>
        </authorList>
    </citation>
    <scope>NUCLEOTIDE SEQUENCE [LARGE SCALE GENOMIC DNA]</scope>
    <source>
        <strain evidence="2 3">DSM 18850</strain>
    </source>
</reference>
<dbReference type="GO" id="GO:0008153">
    <property type="term" value="P:4-aminobenzoate biosynthetic process"/>
    <property type="evidence" value="ECO:0007669"/>
    <property type="project" value="TreeGrafter"/>
</dbReference>
<sequence>MATAIFEVDTKEFESRALNWAQEFDEVCFLQSNGYADDYTKVDRLLAVKAVEVFASTTGKSAFDGLETFRAKHPHRWMPGFLSYDLKDEIEGLGNDLPEGIAFPKAYFFIPETVIRFYQNHVEIEADDPHAIFRAIERHDGPATNTANQNIPISISKRFSKTEYLQAFDRLQWHIQRGDVYEVNLCQEFYAEGISLNPLELYKRLNALSPTPFACFFKLGRQYILCASPERFLAKRGDTLISQPIKGTARRGRDSAEDAEIIARLRGNPKEIAENVMIVDLVRNDLTRSAQPGSVKVSRHLEVHTFRQVHQLISTITCLKRPDISDIEVIRNTFPAGSMTGAPKISAMSLCDRYEGSKRGIYSGAVGYFAPDGDFDLNVVIRSVLYDSSASFLSFHTGGAITLEARGETEYEECLLKASAIVAALNTSIAH</sequence>
<dbReference type="Proteomes" id="UP000325105">
    <property type="component" value="Unassembled WGS sequence"/>
</dbReference>
<keyword evidence="3" id="KW-1185">Reference proteome</keyword>
<dbReference type="SUPFAM" id="SSF56322">
    <property type="entry name" value="ADC synthase"/>
    <property type="match status" value="1"/>
</dbReference>
<proteinExistence type="predicted"/>
<feature type="domain" description="Chorismate-utilising enzyme C-terminal" evidence="1">
    <location>
        <begin position="161"/>
        <end position="417"/>
    </location>
</feature>
<evidence type="ECO:0000313" key="2">
    <source>
        <dbReference type="EMBL" id="TYP95762.1"/>
    </source>
</evidence>
<dbReference type="GO" id="GO:0005737">
    <property type="term" value="C:cytoplasm"/>
    <property type="evidence" value="ECO:0007669"/>
    <property type="project" value="TreeGrafter"/>
</dbReference>
<dbReference type="GO" id="GO:0046820">
    <property type="term" value="F:4-amino-4-deoxychorismate synthase activity"/>
    <property type="evidence" value="ECO:0007669"/>
    <property type="project" value="TreeGrafter"/>
</dbReference>
<dbReference type="PANTHER" id="PTHR11236">
    <property type="entry name" value="AMINOBENZOATE/ANTHRANILATE SYNTHASE"/>
    <property type="match status" value="1"/>
</dbReference>
<accession>A0A5S5DLS5</accession>
<dbReference type="Pfam" id="PF00425">
    <property type="entry name" value="Chorismate_bind"/>
    <property type="match status" value="1"/>
</dbReference>
<dbReference type="PRINTS" id="PR00095">
    <property type="entry name" value="ANTSNTHASEI"/>
</dbReference>
<dbReference type="RefSeq" id="WP_148908678.1">
    <property type="nucleotide sequence ID" value="NZ_VNHX01000010.1"/>
</dbReference>
<dbReference type="InterPro" id="IPR019999">
    <property type="entry name" value="Anth_synth_I-like"/>
</dbReference>
<comment type="caution">
    <text evidence="2">The sequence shown here is derived from an EMBL/GenBank/DDBJ whole genome shotgun (WGS) entry which is preliminary data.</text>
</comment>
<gene>
    <name evidence="2" type="ORF">BC792_11090</name>
</gene>
<evidence type="ECO:0000313" key="3">
    <source>
        <dbReference type="Proteomes" id="UP000325105"/>
    </source>
</evidence>
<dbReference type="GO" id="GO:0000162">
    <property type="term" value="P:L-tryptophan biosynthetic process"/>
    <property type="evidence" value="ECO:0007669"/>
    <property type="project" value="TreeGrafter"/>
</dbReference>
<dbReference type="Gene3D" id="3.60.120.10">
    <property type="entry name" value="Anthranilate synthase"/>
    <property type="match status" value="1"/>
</dbReference>
<dbReference type="AlphaFoldDB" id="A0A5S5DLS5"/>
<dbReference type="InterPro" id="IPR015890">
    <property type="entry name" value="Chorismate_C"/>
</dbReference>
<protein>
    <submittedName>
        <fullName evidence="2">Para-aminobenzoate synthetase component 1</fullName>
    </submittedName>
</protein>
<dbReference type="EMBL" id="VNHX01000010">
    <property type="protein sequence ID" value="TYP95762.1"/>
    <property type="molecule type" value="Genomic_DNA"/>
</dbReference>
<evidence type="ECO:0000259" key="1">
    <source>
        <dbReference type="Pfam" id="PF00425"/>
    </source>
</evidence>
<dbReference type="PANTHER" id="PTHR11236:SF18">
    <property type="entry name" value="AMINODEOXYCHORISMATE SYNTHASE"/>
    <property type="match status" value="1"/>
</dbReference>